<dbReference type="EMBL" id="KN817551">
    <property type="protein sequence ID" value="KJA22320.1"/>
    <property type="molecule type" value="Genomic_DNA"/>
</dbReference>
<name>A0A0D2PR29_HYPSF</name>
<gene>
    <name evidence="2" type="ORF">HYPSUDRAFT_54998</name>
</gene>
<feature type="compositionally biased region" description="Polar residues" evidence="1">
    <location>
        <begin position="1"/>
        <end position="15"/>
    </location>
</feature>
<reference evidence="3" key="1">
    <citation type="submission" date="2014-04" db="EMBL/GenBank/DDBJ databases">
        <title>Evolutionary Origins and Diversification of the Mycorrhizal Mutualists.</title>
        <authorList>
            <consortium name="DOE Joint Genome Institute"/>
            <consortium name="Mycorrhizal Genomics Consortium"/>
            <person name="Kohler A."/>
            <person name="Kuo A."/>
            <person name="Nagy L.G."/>
            <person name="Floudas D."/>
            <person name="Copeland A."/>
            <person name="Barry K.W."/>
            <person name="Cichocki N."/>
            <person name="Veneault-Fourrey C."/>
            <person name="LaButti K."/>
            <person name="Lindquist E.A."/>
            <person name="Lipzen A."/>
            <person name="Lundell T."/>
            <person name="Morin E."/>
            <person name="Murat C."/>
            <person name="Riley R."/>
            <person name="Ohm R."/>
            <person name="Sun H."/>
            <person name="Tunlid A."/>
            <person name="Henrissat B."/>
            <person name="Grigoriev I.V."/>
            <person name="Hibbett D.S."/>
            <person name="Martin F."/>
        </authorList>
    </citation>
    <scope>NUCLEOTIDE SEQUENCE [LARGE SCALE GENOMIC DNA]</scope>
    <source>
        <strain evidence="3">FD-334 SS-4</strain>
    </source>
</reference>
<feature type="region of interest" description="Disordered" evidence="1">
    <location>
        <begin position="1"/>
        <end position="96"/>
    </location>
</feature>
<proteinExistence type="predicted"/>
<feature type="compositionally biased region" description="Low complexity" evidence="1">
    <location>
        <begin position="23"/>
        <end position="35"/>
    </location>
</feature>
<accession>A0A0D2PR29</accession>
<sequence length="451" mass="49313">MSTAPPSHAGTQPQNRMEVDSVPNPAAGSSNNNGNRPSTDQKGKSSGKNKRPDPPDSQQPAAPTVVTAPTPGVDTPNPAKRQRNEPALAEPAGPNAGAIDDYVAGLDSLEQLLEDRGVFVPPQFETRAVIYGIEPKDYFALAGRATRTYWDQAPEPKVLAHLPGDWFRKDPTITVRTIKAVAALVTGNAELEVLPPRPDNTRLATNAIYVPTLITNITDTEKTMLLHFPLFSTQLGTIVTMPYDFVPSTFVCQLGESCLEGTLAHVGAIRTFVCDAIMKTGGGPYRTIERNFDRIAKHYTTTEQRAEYIANTTRIVPLDVNIRNDDGSQSVRTLFNVYVRSPTADHRAHQRWLDCFQRLTWYVRASSLSTVTAYVCMHCSGRTHPSGMCPYTKQVFGPNFVDTKFPDWKQSPAYLTQNSSSSKGRGGHRGSGGRRGQSSTRGRGGSRGGRR</sequence>
<feature type="region of interest" description="Disordered" evidence="1">
    <location>
        <begin position="412"/>
        <end position="451"/>
    </location>
</feature>
<evidence type="ECO:0000313" key="2">
    <source>
        <dbReference type="EMBL" id="KJA22320.1"/>
    </source>
</evidence>
<keyword evidence="3" id="KW-1185">Reference proteome</keyword>
<feature type="compositionally biased region" description="Gly residues" evidence="1">
    <location>
        <begin position="442"/>
        <end position="451"/>
    </location>
</feature>
<dbReference type="OrthoDB" id="10627886at2759"/>
<organism evidence="2 3">
    <name type="scientific">Hypholoma sublateritium (strain FD-334 SS-4)</name>
    <dbReference type="NCBI Taxonomy" id="945553"/>
    <lineage>
        <taxon>Eukaryota</taxon>
        <taxon>Fungi</taxon>
        <taxon>Dikarya</taxon>
        <taxon>Basidiomycota</taxon>
        <taxon>Agaricomycotina</taxon>
        <taxon>Agaricomycetes</taxon>
        <taxon>Agaricomycetidae</taxon>
        <taxon>Agaricales</taxon>
        <taxon>Agaricineae</taxon>
        <taxon>Strophariaceae</taxon>
        <taxon>Hypholoma</taxon>
    </lineage>
</organism>
<evidence type="ECO:0000256" key="1">
    <source>
        <dbReference type="SAM" id="MobiDB-lite"/>
    </source>
</evidence>
<feature type="compositionally biased region" description="Low complexity" evidence="1">
    <location>
        <begin position="56"/>
        <end position="76"/>
    </location>
</feature>
<dbReference type="STRING" id="945553.A0A0D2PR29"/>
<dbReference type="AlphaFoldDB" id="A0A0D2PR29"/>
<feature type="compositionally biased region" description="Polar residues" evidence="1">
    <location>
        <begin position="36"/>
        <end position="46"/>
    </location>
</feature>
<protein>
    <submittedName>
        <fullName evidence="2">Uncharacterized protein</fullName>
    </submittedName>
</protein>
<dbReference type="Proteomes" id="UP000054270">
    <property type="component" value="Unassembled WGS sequence"/>
</dbReference>
<evidence type="ECO:0000313" key="3">
    <source>
        <dbReference type="Proteomes" id="UP000054270"/>
    </source>
</evidence>
<dbReference type="OMA" id="NIYCLET"/>